<dbReference type="SMART" id="SM00421">
    <property type="entry name" value="HTH_LUXR"/>
    <property type="match status" value="1"/>
</dbReference>
<keyword evidence="9" id="KW-1185">Reference proteome</keyword>
<dbReference type="CDD" id="cd17535">
    <property type="entry name" value="REC_NarL-like"/>
    <property type="match status" value="1"/>
</dbReference>
<dbReference type="InterPro" id="IPR001789">
    <property type="entry name" value="Sig_transdc_resp-reg_receiver"/>
</dbReference>
<dbReference type="PANTHER" id="PTHR43214">
    <property type="entry name" value="TWO-COMPONENT RESPONSE REGULATOR"/>
    <property type="match status" value="1"/>
</dbReference>
<dbReference type="SMART" id="SM00448">
    <property type="entry name" value="REC"/>
    <property type="match status" value="1"/>
</dbReference>
<evidence type="ECO:0000256" key="5">
    <source>
        <dbReference type="PROSITE-ProRule" id="PRU00169"/>
    </source>
</evidence>
<feature type="domain" description="HTH luxR-type" evidence="6">
    <location>
        <begin position="148"/>
        <end position="213"/>
    </location>
</feature>
<dbReference type="SUPFAM" id="SSF52172">
    <property type="entry name" value="CheY-like"/>
    <property type="match status" value="1"/>
</dbReference>
<evidence type="ECO:0000313" key="8">
    <source>
        <dbReference type="EMBL" id="GGM33158.1"/>
    </source>
</evidence>
<evidence type="ECO:0000259" key="6">
    <source>
        <dbReference type="PROSITE" id="PS50043"/>
    </source>
</evidence>
<reference evidence="8" key="2">
    <citation type="submission" date="2020-09" db="EMBL/GenBank/DDBJ databases">
        <authorList>
            <person name="Sun Q."/>
            <person name="Zhou Y."/>
        </authorList>
    </citation>
    <scope>NUCLEOTIDE SEQUENCE</scope>
    <source>
        <strain evidence="8">CGMCC 4.5737</strain>
    </source>
</reference>
<dbReference type="InterPro" id="IPR016032">
    <property type="entry name" value="Sig_transdc_resp-reg_C-effctor"/>
</dbReference>
<evidence type="ECO:0000259" key="7">
    <source>
        <dbReference type="PROSITE" id="PS50110"/>
    </source>
</evidence>
<evidence type="ECO:0000313" key="9">
    <source>
        <dbReference type="Proteomes" id="UP000637578"/>
    </source>
</evidence>
<accession>A0A8J3C764</accession>
<dbReference type="PROSITE" id="PS50110">
    <property type="entry name" value="RESPONSE_REGULATORY"/>
    <property type="match status" value="1"/>
</dbReference>
<name>A0A8J3C764_9PSEU</name>
<dbReference type="GO" id="GO:0003677">
    <property type="term" value="F:DNA binding"/>
    <property type="evidence" value="ECO:0007669"/>
    <property type="project" value="UniProtKB-KW"/>
</dbReference>
<keyword evidence="2" id="KW-0805">Transcription regulation</keyword>
<comment type="caution">
    <text evidence="8">The sequence shown here is derived from an EMBL/GenBank/DDBJ whole genome shotgun (WGS) entry which is preliminary data.</text>
</comment>
<dbReference type="Pfam" id="PF00072">
    <property type="entry name" value="Response_reg"/>
    <property type="match status" value="1"/>
</dbReference>
<evidence type="ECO:0000256" key="4">
    <source>
        <dbReference type="ARBA" id="ARBA00023163"/>
    </source>
</evidence>
<dbReference type="SUPFAM" id="SSF46894">
    <property type="entry name" value="C-terminal effector domain of the bipartite response regulators"/>
    <property type="match status" value="1"/>
</dbReference>
<dbReference type="Gene3D" id="3.40.50.2300">
    <property type="match status" value="1"/>
</dbReference>
<dbReference type="PROSITE" id="PS00622">
    <property type="entry name" value="HTH_LUXR_1"/>
    <property type="match status" value="1"/>
</dbReference>
<dbReference type="RefSeq" id="WP_189052775.1">
    <property type="nucleotide sequence ID" value="NZ_BMMK01000001.1"/>
</dbReference>
<keyword evidence="4" id="KW-0804">Transcription</keyword>
<dbReference type="GO" id="GO:0006355">
    <property type="term" value="P:regulation of DNA-templated transcription"/>
    <property type="evidence" value="ECO:0007669"/>
    <property type="project" value="InterPro"/>
</dbReference>
<protein>
    <submittedName>
        <fullName evidence="8">DNA-binding response regulator</fullName>
    </submittedName>
</protein>
<dbReference type="PROSITE" id="PS50043">
    <property type="entry name" value="HTH_LUXR_2"/>
    <property type="match status" value="1"/>
</dbReference>
<dbReference type="InterPro" id="IPR011006">
    <property type="entry name" value="CheY-like_superfamily"/>
</dbReference>
<dbReference type="AlphaFoldDB" id="A0A8J3C764"/>
<dbReference type="CDD" id="cd06170">
    <property type="entry name" value="LuxR_C_like"/>
    <property type="match status" value="1"/>
</dbReference>
<feature type="modified residue" description="4-aspartylphosphate" evidence="5">
    <location>
        <position position="54"/>
    </location>
</feature>
<feature type="domain" description="Response regulatory" evidence="7">
    <location>
        <begin position="3"/>
        <end position="119"/>
    </location>
</feature>
<dbReference type="InterPro" id="IPR058245">
    <property type="entry name" value="NreC/VraR/RcsB-like_REC"/>
</dbReference>
<evidence type="ECO:0000256" key="3">
    <source>
        <dbReference type="ARBA" id="ARBA00023125"/>
    </source>
</evidence>
<evidence type="ECO:0000256" key="2">
    <source>
        <dbReference type="ARBA" id="ARBA00023015"/>
    </source>
</evidence>
<reference evidence="8" key="1">
    <citation type="journal article" date="2014" name="Int. J. Syst. Evol. Microbiol.">
        <title>Complete genome sequence of Corynebacterium casei LMG S-19264T (=DSM 44701T), isolated from a smear-ripened cheese.</title>
        <authorList>
            <consortium name="US DOE Joint Genome Institute (JGI-PGF)"/>
            <person name="Walter F."/>
            <person name="Albersmeier A."/>
            <person name="Kalinowski J."/>
            <person name="Ruckert C."/>
        </authorList>
    </citation>
    <scope>NUCLEOTIDE SEQUENCE</scope>
    <source>
        <strain evidence="8">CGMCC 4.5737</strain>
    </source>
</reference>
<dbReference type="GO" id="GO:0000160">
    <property type="term" value="P:phosphorelay signal transduction system"/>
    <property type="evidence" value="ECO:0007669"/>
    <property type="project" value="InterPro"/>
</dbReference>
<keyword evidence="3 8" id="KW-0238">DNA-binding</keyword>
<dbReference type="PANTHER" id="PTHR43214:SF24">
    <property type="entry name" value="TRANSCRIPTIONAL REGULATORY PROTEIN NARL-RELATED"/>
    <property type="match status" value="1"/>
</dbReference>
<sequence>MIRVGIADDEALVRAGVRGILETADDVQVVGEADDGRSAVELVRVHRPDVLLLDVQMPGMDGLLAATAVRSAAPSTAVVVLTTFDYDEYVMRALRAGAVGYLLKDTDPAELVRAVRVVAGGEAVLSPRVARTVVDHFSTGCGVSAERARTLVSGLTERELDVLALIGRGNSNAEIGQQLHLSEGTVKAHVSRVLTKLGCDNRVQAAIMAHEAGLLRTG</sequence>
<dbReference type="EMBL" id="BMMK01000001">
    <property type="protein sequence ID" value="GGM33158.1"/>
    <property type="molecule type" value="Genomic_DNA"/>
</dbReference>
<dbReference type="InterPro" id="IPR039420">
    <property type="entry name" value="WalR-like"/>
</dbReference>
<evidence type="ECO:0000256" key="1">
    <source>
        <dbReference type="ARBA" id="ARBA00022553"/>
    </source>
</evidence>
<keyword evidence="1 5" id="KW-0597">Phosphoprotein</keyword>
<dbReference type="InterPro" id="IPR000792">
    <property type="entry name" value="Tscrpt_reg_LuxR_C"/>
</dbReference>
<dbReference type="Pfam" id="PF00196">
    <property type="entry name" value="GerE"/>
    <property type="match status" value="1"/>
</dbReference>
<gene>
    <name evidence="8" type="ORF">GCM10012275_00750</name>
</gene>
<organism evidence="8 9">
    <name type="scientific">Longimycelium tulufanense</name>
    <dbReference type="NCBI Taxonomy" id="907463"/>
    <lineage>
        <taxon>Bacteria</taxon>
        <taxon>Bacillati</taxon>
        <taxon>Actinomycetota</taxon>
        <taxon>Actinomycetes</taxon>
        <taxon>Pseudonocardiales</taxon>
        <taxon>Pseudonocardiaceae</taxon>
        <taxon>Longimycelium</taxon>
    </lineage>
</organism>
<proteinExistence type="predicted"/>
<dbReference type="Proteomes" id="UP000637578">
    <property type="component" value="Unassembled WGS sequence"/>
</dbReference>
<dbReference type="PRINTS" id="PR00038">
    <property type="entry name" value="HTHLUXR"/>
</dbReference>